<evidence type="ECO:0000313" key="2">
    <source>
        <dbReference type="EMBL" id="KAF7826662.1"/>
    </source>
</evidence>
<proteinExistence type="predicted"/>
<name>A0A834TSN2_9FABA</name>
<sequence>MDVVTPPRMHDYENGDEEMRRG</sequence>
<accession>A0A834TSN2</accession>
<dbReference type="Proteomes" id="UP000634136">
    <property type="component" value="Unassembled WGS sequence"/>
</dbReference>
<feature type="compositionally biased region" description="Basic and acidic residues" evidence="1">
    <location>
        <begin position="8"/>
        <end position="22"/>
    </location>
</feature>
<dbReference type="EMBL" id="JAAIUW010000006">
    <property type="protein sequence ID" value="KAF7826662.1"/>
    <property type="molecule type" value="Genomic_DNA"/>
</dbReference>
<evidence type="ECO:0000256" key="1">
    <source>
        <dbReference type="SAM" id="MobiDB-lite"/>
    </source>
</evidence>
<gene>
    <name evidence="2" type="ORF">G2W53_017826</name>
</gene>
<evidence type="ECO:0000313" key="3">
    <source>
        <dbReference type="Proteomes" id="UP000634136"/>
    </source>
</evidence>
<comment type="caution">
    <text evidence="2">The sequence shown here is derived from an EMBL/GenBank/DDBJ whole genome shotgun (WGS) entry which is preliminary data.</text>
</comment>
<protein>
    <submittedName>
        <fullName evidence="2">Uncharacterized protein</fullName>
    </submittedName>
</protein>
<dbReference type="AlphaFoldDB" id="A0A834TSN2"/>
<feature type="region of interest" description="Disordered" evidence="1">
    <location>
        <begin position="1"/>
        <end position="22"/>
    </location>
</feature>
<reference evidence="2" key="1">
    <citation type="submission" date="2020-09" db="EMBL/GenBank/DDBJ databases">
        <title>Genome-Enabled Discovery of Anthraquinone Biosynthesis in Senna tora.</title>
        <authorList>
            <person name="Kang S.-H."/>
            <person name="Pandey R.P."/>
            <person name="Lee C.-M."/>
            <person name="Sim J.-S."/>
            <person name="Jeong J.-T."/>
            <person name="Choi B.-S."/>
            <person name="Jung M."/>
            <person name="Ginzburg D."/>
            <person name="Zhao K."/>
            <person name="Won S.Y."/>
            <person name="Oh T.-J."/>
            <person name="Yu Y."/>
            <person name="Kim N.-H."/>
            <person name="Lee O.R."/>
            <person name="Lee T.-H."/>
            <person name="Bashyal P."/>
            <person name="Kim T.-S."/>
            <person name="Lee W.-H."/>
            <person name="Kawkins C."/>
            <person name="Kim C.-K."/>
            <person name="Kim J.S."/>
            <person name="Ahn B.O."/>
            <person name="Rhee S.Y."/>
            <person name="Sohng J.K."/>
        </authorList>
    </citation>
    <scope>NUCLEOTIDE SEQUENCE</scope>
    <source>
        <tissue evidence="2">Leaf</tissue>
    </source>
</reference>
<keyword evidence="3" id="KW-1185">Reference proteome</keyword>
<organism evidence="2 3">
    <name type="scientific">Senna tora</name>
    <dbReference type="NCBI Taxonomy" id="362788"/>
    <lineage>
        <taxon>Eukaryota</taxon>
        <taxon>Viridiplantae</taxon>
        <taxon>Streptophyta</taxon>
        <taxon>Embryophyta</taxon>
        <taxon>Tracheophyta</taxon>
        <taxon>Spermatophyta</taxon>
        <taxon>Magnoliopsida</taxon>
        <taxon>eudicotyledons</taxon>
        <taxon>Gunneridae</taxon>
        <taxon>Pentapetalae</taxon>
        <taxon>rosids</taxon>
        <taxon>fabids</taxon>
        <taxon>Fabales</taxon>
        <taxon>Fabaceae</taxon>
        <taxon>Caesalpinioideae</taxon>
        <taxon>Cassia clade</taxon>
        <taxon>Senna</taxon>
    </lineage>
</organism>